<organism evidence="1 2">
    <name type="scientific">Sphingomonas crocodyli</name>
    <dbReference type="NCBI Taxonomy" id="1979270"/>
    <lineage>
        <taxon>Bacteria</taxon>
        <taxon>Pseudomonadati</taxon>
        <taxon>Pseudomonadota</taxon>
        <taxon>Alphaproteobacteria</taxon>
        <taxon>Sphingomonadales</taxon>
        <taxon>Sphingomonadaceae</taxon>
        <taxon>Sphingomonas</taxon>
    </lineage>
</organism>
<comment type="caution">
    <text evidence="1">The sequence shown here is derived from an EMBL/GenBank/DDBJ whole genome shotgun (WGS) entry which is preliminary data.</text>
</comment>
<evidence type="ECO:0000313" key="2">
    <source>
        <dbReference type="Proteomes" id="UP000282971"/>
    </source>
</evidence>
<dbReference type="OrthoDB" id="7579812at2"/>
<proteinExistence type="predicted"/>
<name>A0A437M796_9SPHN</name>
<dbReference type="EMBL" id="SACN01000001">
    <property type="protein sequence ID" value="RVT93374.1"/>
    <property type="molecule type" value="Genomic_DNA"/>
</dbReference>
<gene>
    <name evidence="1" type="ORF">EOD43_05705</name>
</gene>
<protein>
    <submittedName>
        <fullName evidence="1">Uncharacterized protein</fullName>
    </submittedName>
</protein>
<sequence length="113" mass="11915">MMWRASGAALIALIVGAAFWIMGSAIVFDRSGQVASAAITSGGPPAQPLHVLPFGLFYAVPQHDGTIEITCRDGSRARWGYVSGYVHTWLRVEKGQGCRDVANDSALGGRAAP</sequence>
<reference evidence="1 2" key="1">
    <citation type="submission" date="2019-01" db="EMBL/GenBank/DDBJ databases">
        <authorList>
            <person name="Chen W.-M."/>
        </authorList>
    </citation>
    <scope>NUCLEOTIDE SEQUENCE [LARGE SCALE GENOMIC DNA]</scope>
    <source>
        <strain evidence="1 2">CCP-7</strain>
    </source>
</reference>
<keyword evidence="2" id="KW-1185">Reference proteome</keyword>
<dbReference type="AlphaFoldDB" id="A0A437M796"/>
<dbReference type="RefSeq" id="WP_127741916.1">
    <property type="nucleotide sequence ID" value="NZ_SACN01000001.1"/>
</dbReference>
<accession>A0A437M796</accession>
<dbReference type="Proteomes" id="UP000282971">
    <property type="component" value="Unassembled WGS sequence"/>
</dbReference>
<evidence type="ECO:0000313" key="1">
    <source>
        <dbReference type="EMBL" id="RVT93374.1"/>
    </source>
</evidence>